<name>L8X4J9_THACA</name>
<dbReference type="OrthoDB" id="341578at2759"/>
<protein>
    <submittedName>
        <fullName evidence="4">Anticodon binding domain-containing protein</fullName>
    </submittedName>
</protein>
<evidence type="ECO:0000313" key="4">
    <source>
        <dbReference type="EMBL" id="ELU43948.1"/>
    </source>
</evidence>
<dbReference type="Proteomes" id="UP000011668">
    <property type="component" value="Unassembled WGS sequence"/>
</dbReference>
<comment type="caution">
    <text evidence="4">The sequence shown here is derived from an EMBL/GenBank/DDBJ whole genome shotgun (WGS) entry which is preliminary data.</text>
</comment>
<dbReference type="STRING" id="983506.L8X4J9"/>
<sequence length="328" mass="36953">MDRIASALADYLSSSVKSMVKEERSFGYWSPSRCDVYIASFQPGLLHERVELLRDLWSHRIRTDTMYEEATQQSGDDRMAHFALRFLVYVRLKAKRDSGIVLVKNVLTGMETEVARSDLVPWLEHHLAEQRKAEAIEGVSSTSGVESTSREVYHDSIHVLVPGEGHRKQRKQSKNIFLEKGATHIAQELQNAVRQACSTGIQILAVDAPTSAFNALTAGTSWLSDDDAWKTVLTAFPKEQTAHAANVREEFLAKKAQGHKLLLLLSVNTWGMYGTVATRVWESMYEGIFDDLYIGTSRGSVQGDSEYVSPRVYQVQTRCQLEHLKVEM</sequence>
<evidence type="ECO:0000256" key="2">
    <source>
        <dbReference type="ARBA" id="ARBA00022840"/>
    </source>
</evidence>
<reference evidence="4 5" key="1">
    <citation type="journal article" date="2013" name="Nat. Commun.">
        <title>The evolution and pathogenic mechanisms of the rice sheath blight pathogen.</title>
        <authorList>
            <person name="Zheng A."/>
            <person name="Lin R."/>
            <person name="Xu L."/>
            <person name="Qin P."/>
            <person name="Tang C."/>
            <person name="Ai P."/>
            <person name="Zhang D."/>
            <person name="Liu Y."/>
            <person name="Sun Z."/>
            <person name="Feng H."/>
            <person name="Wang Y."/>
            <person name="Chen Y."/>
            <person name="Liang X."/>
            <person name="Fu R."/>
            <person name="Li Q."/>
            <person name="Zhang J."/>
            <person name="Yu X."/>
            <person name="Xie Z."/>
            <person name="Ding L."/>
            <person name="Guan P."/>
            <person name="Tang J."/>
            <person name="Liang Y."/>
            <person name="Wang S."/>
            <person name="Deng Q."/>
            <person name="Li S."/>
            <person name="Zhu J."/>
            <person name="Wang L."/>
            <person name="Liu H."/>
            <person name="Li P."/>
        </authorList>
    </citation>
    <scope>NUCLEOTIDE SEQUENCE [LARGE SCALE GENOMIC DNA]</scope>
    <source>
        <strain evidence="5">AG-1 IA</strain>
    </source>
</reference>
<accession>L8X4J9</accession>
<dbReference type="GO" id="GO:0005524">
    <property type="term" value="F:ATP binding"/>
    <property type="evidence" value="ECO:0007669"/>
    <property type="project" value="UniProtKB-KW"/>
</dbReference>
<dbReference type="Gene3D" id="3.40.50.800">
    <property type="entry name" value="Anticodon-binding domain"/>
    <property type="match status" value="1"/>
</dbReference>
<evidence type="ECO:0000259" key="3">
    <source>
        <dbReference type="Pfam" id="PF12745"/>
    </source>
</evidence>
<keyword evidence="1" id="KW-0547">Nucleotide-binding</keyword>
<dbReference type="Pfam" id="PF12745">
    <property type="entry name" value="HGTP_anticodon2"/>
    <property type="match status" value="1"/>
</dbReference>
<dbReference type="EMBL" id="AFRT01000459">
    <property type="protein sequence ID" value="ELU43948.1"/>
    <property type="molecule type" value="Genomic_DNA"/>
</dbReference>
<dbReference type="InterPro" id="IPR036621">
    <property type="entry name" value="Anticodon-bd_dom_sf"/>
</dbReference>
<gene>
    <name evidence="4" type="ORF">AG1IA_02019</name>
</gene>
<feature type="domain" description="Histidyl tRNA synthetase-related" evidence="3">
    <location>
        <begin position="29"/>
        <end position="269"/>
    </location>
</feature>
<evidence type="ECO:0000313" key="5">
    <source>
        <dbReference type="Proteomes" id="UP000011668"/>
    </source>
</evidence>
<dbReference type="AlphaFoldDB" id="L8X4J9"/>
<organism evidence="4 5">
    <name type="scientific">Thanatephorus cucumeris (strain AG1-IA)</name>
    <name type="common">Rice sheath blight fungus</name>
    <name type="synonym">Rhizoctonia solani</name>
    <dbReference type="NCBI Taxonomy" id="983506"/>
    <lineage>
        <taxon>Eukaryota</taxon>
        <taxon>Fungi</taxon>
        <taxon>Dikarya</taxon>
        <taxon>Basidiomycota</taxon>
        <taxon>Agaricomycotina</taxon>
        <taxon>Agaricomycetes</taxon>
        <taxon>Cantharellales</taxon>
        <taxon>Ceratobasidiaceae</taxon>
        <taxon>Rhizoctonia</taxon>
        <taxon>Rhizoctonia solani AG-1</taxon>
    </lineage>
</organism>
<dbReference type="InterPro" id="IPR024435">
    <property type="entry name" value="HisRS-related_dom"/>
</dbReference>
<evidence type="ECO:0000256" key="1">
    <source>
        <dbReference type="ARBA" id="ARBA00022741"/>
    </source>
</evidence>
<keyword evidence="2" id="KW-0067">ATP-binding</keyword>
<keyword evidence="5" id="KW-1185">Reference proteome</keyword>
<dbReference type="OMA" id="NTELIPW"/>
<proteinExistence type="predicted"/>
<dbReference type="HOGENOM" id="CLU_847811_0_0_1"/>